<dbReference type="Gene3D" id="3.40.50.1970">
    <property type="match status" value="1"/>
</dbReference>
<dbReference type="SUPFAM" id="SSF56796">
    <property type="entry name" value="Dehydroquinate synthase-like"/>
    <property type="match status" value="1"/>
</dbReference>
<feature type="domain" description="Alcohol dehydrogenase iron-type/glycerol dehydrogenase GldA" evidence="2">
    <location>
        <begin position="24"/>
        <end position="165"/>
    </location>
</feature>
<evidence type="ECO:0000313" key="4">
    <source>
        <dbReference type="EMBL" id="GCA67159.1"/>
    </source>
</evidence>
<protein>
    <submittedName>
        <fullName evidence="4">4-hydroxybutyrate dehydrogenase</fullName>
    </submittedName>
</protein>
<evidence type="ECO:0000256" key="1">
    <source>
        <dbReference type="ARBA" id="ARBA00023002"/>
    </source>
</evidence>
<organism evidence="4 5">
    <name type="scientific">Mediterraneibacter butyricigenes</name>
    <dbReference type="NCBI Taxonomy" id="2316025"/>
    <lineage>
        <taxon>Bacteria</taxon>
        <taxon>Bacillati</taxon>
        <taxon>Bacillota</taxon>
        <taxon>Clostridia</taxon>
        <taxon>Lachnospirales</taxon>
        <taxon>Lachnospiraceae</taxon>
        <taxon>Mediterraneibacter</taxon>
    </lineage>
</organism>
<evidence type="ECO:0000259" key="2">
    <source>
        <dbReference type="Pfam" id="PF00465"/>
    </source>
</evidence>
<dbReference type="GO" id="GO:0004022">
    <property type="term" value="F:alcohol dehydrogenase (NAD+) activity"/>
    <property type="evidence" value="ECO:0007669"/>
    <property type="project" value="TreeGrafter"/>
</dbReference>
<dbReference type="Proteomes" id="UP000265643">
    <property type="component" value="Unassembled WGS sequence"/>
</dbReference>
<name>A0A391PBJ0_9FIRM</name>
<sequence>MRKFRIVPDICECESFVEFAEKFSLCDRDLLVTESFVYETFMKKLDLQCHFVFQNEFGSGEPTDVMVDAIKKKIEGIEYDRVIGVGGGTVIDISKVLALKPFGCMQEIFDDPSKIVREKELVIVTTTCGTGSEVTRSAIIASIEKKTKVRMAYDQFFANSAVLIPELISTLPYRFFAFSSIDALIHAVESFLSPIATPYTELFATKAIELILEAYKRLAEEGKEVLNEVERDILLASNYAGISFGNAGCGAVHCLAYPLSGRYHLAHGESNYQFFCGVLEKYFDKEPNGKIAVLYDIISSKLGCKTEQSLPELAELLNKIWPVKRLSEYGMKKEEIDEFAEEVYRELQVPLATSYVPLSLEELKEINRNLY</sequence>
<evidence type="ECO:0000313" key="5">
    <source>
        <dbReference type="Proteomes" id="UP000265643"/>
    </source>
</evidence>
<dbReference type="AlphaFoldDB" id="A0A391PBJ0"/>
<dbReference type="InterPro" id="IPR001670">
    <property type="entry name" value="ADH_Fe/GldA"/>
</dbReference>
<dbReference type="RefSeq" id="WP_117990289.1">
    <property type="nucleotide sequence ID" value="NZ_BHGK01000001.1"/>
</dbReference>
<gene>
    <name evidence="4" type="ORF">KGMB01110_15950</name>
</gene>
<evidence type="ECO:0000259" key="3">
    <source>
        <dbReference type="Pfam" id="PF25137"/>
    </source>
</evidence>
<keyword evidence="5" id="KW-1185">Reference proteome</keyword>
<dbReference type="Pfam" id="PF00465">
    <property type="entry name" value="Fe-ADH"/>
    <property type="match status" value="1"/>
</dbReference>
<feature type="domain" description="Fe-containing alcohol dehydrogenase-like C-terminal" evidence="3">
    <location>
        <begin position="177"/>
        <end position="368"/>
    </location>
</feature>
<dbReference type="InterPro" id="IPR056798">
    <property type="entry name" value="ADH_Fe_C"/>
</dbReference>
<dbReference type="InterPro" id="IPR039697">
    <property type="entry name" value="Alcohol_dehydrogenase_Fe"/>
</dbReference>
<reference evidence="5" key="1">
    <citation type="submission" date="2018-09" db="EMBL/GenBank/DDBJ databases">
        <title>Draft Genome Sequence of Mediterraneibacter sp. KCTC 15684.</title>
        <authorList>
            <person name="Kim J.S."/>
            <person name="Han K.I."/>
            <person name="Suh M.K."/>
            <person name="Lee K.C."/>
            <person name="Eom M.K."/>
            <person name="Lee J.H."/>
            <person name="Park S.H."/>
            <person name="Kang S.W."/>
            <person name="Park J.E."/>
            <person name="Oh B.S."/>
            <person name="Yu S.Y."/>
            <person name="Choi S.H."/>
            <person name="Lee D.H."/>
            <person name="Yoon H."/>
            <person name="Kim B."/>
            <person name="Yang S.J."/>
            <person name="Lee J.S."/>
        </authorList>
    </citation>
    <scope>NUCLEOTIDE SEQUENCE [LARGE SCALE GENOMIC DNA]</scope>
    <source>
        <strain evidence="5">KCTC 15684</strain>
    </source>
</reference>
<dbReference type="EMBL" id="BHGK01000001">
    <property type="protein sequence ID" value="GCA67159.1"/>
    <property type="molecule type" value="Genomic_DNA"/>
</dbReference>
<dbReference type="PANTHER" id="PTHR11496">
    <property type="entry name" value="ALCOHOL DEHYDROGENASE"/>
    <property type="match status" value="1"/>
</dbReference>
<dbReference type="GO" id="GO:0046872">
    <property type="term" value="F:metal ion binding"/>
    <property type="evidence" value="ECO:0007669"/>
    <property type="project" value="InterPro"/>
</dbReference>
<dbReference type="PANTHER" id="PTHR11496:SF83">
    <property type="entry name" value="HYDROXYACID-OXOACID TRANSHYDROGENASE, MITOCHONDRIAL"/>
    <property type="match status" value="1"/>
</dbReference>
<dbReference type="Gene3D" id="1.20.1090.10">
    <property type="entry name" value="Dehydroquinate synthase-like - alpha domain"/>
    <property type="match status" value="1"/>
</dbReference>
<dbReference type="Pfam" id="PF25137">
    <property type="entry name" value="ADH_Fe_C"/>
    <property type="match status" value="1"/>
</dbReference>
<accession>A0A391PBJ0</accession>
<keyword evidence="1" id="KW-0560">Oxidoreductase</keyword>
<comment type="caution">
    <text evidence="4">The sequence shown here is derived from an EMBL/GenBank/DDBJ whole genome shotgun (WGS) entry which is preliminary data.</text>
</comment>
<proteinExistence type="predicted"/>